<protein>
    <submittedName>
        <fullName evidence="4">Tetratricopeptide TPR_1 repeat-containing protein</fullName>
    </submittedName>
</protein>
<dbReference type="InterPro" id="IPR019734">
    <property type="entry name" value="TPR_rpt"/>
</dbReference>
<dbReference type="SUPFAM" id="SSF48452">
    <property type="entry name" value="TPR-like"/>
    <property type="match status" value="1"/>
</dbReference>
<evidence type="ECO:0000313" key="4">
    <source>
        <dbReference type="EMBL" id="EGW21136.1"/>
    </source>
</evidence>
<dbReference type="CDD" id="cd01983">
    <property type="entry name" value="SIMIBI"/>
    <property type="match status" value="1"/>
</dbReference>
<dbReference type="SMART" id="SM00028">
    <property type="entry name" value="TPR"/>
    <property type="match status" value="4"/>
</dbReference>
<dbReference type="GO" id="GO:0005524">
    <property type="term" value="F:ATP binding"/>
    <property type="evidence" value="ECO:0007669"/>
    <property type="project" value="UniProtKB-KW"/>
</dbReference>
<organism evidence="4 5">
    <name type="scientific">Methylobacter tundripaludum (strain ATCC BAA-1195 / DSM 17260 / SV96)</name>
    <dbReference type="NCBI Taxonomy" id="697282"/>
    <lineage>
        <taxon>Bacteria</taxon>
        <taxon>Pseudomonadati</taxon>
        <taxon>Pseudomonadota</taxon>
        <taxon>Gammaproteobacteria</taxon>
        <taxon>Methylococcales</taxon>
        <taxon>Methylococcaceae</taxon>
        <taxon>Methylobacter</taxon>
    </lineage>
</organism>
<proteinExistence type="predicted"/>
<evidence type="ECO:0000256" key="1">
    <source>
        <dbReference type="ARBA" id="ARBA00022741"/>
    </source>
</evidence>
<dbReference type="GO" id="GO:0009898">
    <property type="term" value="C:cytoplasmic side of plasma membrane"/>
    <property type="evidence" value="ECO:0007669"/>
    <property type="project" value="TreeGrafter"/>
</dbReference>
<dbReference type="GO" id="GO:0005829">
    <property type="term" value="C:cytosol"/>
    <property type="evidence" value="ECO:0007669"/>
    <property type="project" value="TreeGrafter"/>
</dbReference>
<reference evidence="4 5" key="1">
    <citation type="submission" date="2011-06" db="EMBL/GenBank/DDBJ databases">
        <title>Genomic sequence of Methylobacter tundripaludum SV96.</title>
        <authorList>
            <consortium name="US DOE Joint Genome Institute"/>
            <person name="Lucas S."/>
            <person name="Han J."/>
            <person name="Lapidus A."/>
            <person name="Cheng J.-F."/>
            <person name="Goodwin L."/>
            <person name="Pitluck S."/>
            <person name="Held B."/>
            <person name="Detter J.C."/>
            <person name="Han C."/>
            <person name="Tapia R."/>
            <person name="Land M."/>
            <person name="Hauser L."/>
            <person name="Kyrpides N."/>
            <person name="Ivanova N."/>
            <person name="Ovchinnikova G."/>
            <person name="Pagani I."/>
            <person name="Klotz M.G."/>
            <person name="Dispirito A.A."/>
            <person name="Murrell J.C."/>
            <person name="Dunfield P."/>
            <person name="Kalyuzhnaya M.G."/>
            <person name="Svenning M."/>
            <person name="Trotsenko Y.A."/>
            <person name="Stein L.Y."/>
            <person name="Woyke T."/>
        </authorList>
    </citation>
    <scope>NUCLEOTIDE SEQUENCE [LARGE SCALE GENOMIC DNA]</scope>
    <source>
        <strain evidence="5">ATCC BAA-1195 / DSM 17260 / SV96</strain>
    </source>
</reference>
<dbReference type="PANTHER" id="PTHR43384:SF6">
    <property type="entry name" value="SEPTUM SITE-DETERMINING PROTEIN MIND HOMOLOG, CHLOROPLASTIC"/>
    <property type="match status" value="1"/>
</dbReference>
<dbReference type="EMBL" id="JH109153">
    <property type="protein sequence ID" value="EGW21136.1"/>
    <property type="molecule type" value="Genomic_DNA"/>
</dbReference>
<dbReference type="Gene3D" id="1.25.40.10">
    <property type="entry name" value="Tetratricopeptide repeat domain"/>
    <property type="match status" value="2"/>
</dbReference>
<evidence type="ECO:0000256" key="2">
    <source>
        <dbReference type="ARBA" id="ARBA00022840"/>
    </source>
</evidence>
<dbReference type="InterPro" id="IPR002586">
    <property type="entry name" value="CobQ/CobB/MinD/ParA_Nub-bd_dom"/>
</dbReference>
<dbReference type="GO" id="GO:0051782">
    <property type="term" value="P:negative regulation of cell division"/>
    <property type="evidence" value="ECO:0007669"/>
    <property type="project" value="TreeGrafter"/>
</dbReference>
<dbReference type="InterPro" id="IPR050625">
    <property type="entry name" value="ParA/MinD_ATPase"/>
</dbReference>
<dbReference type="Proteomes" id="UP000004664">
    <property type="component" value="Unassembled WGS sequence"/>
</dbReference>
<dbReference type="GO" id="GO:0016887">
    <property type="term" value="F:ATP hydrolysis activity"/>
    <property type="evidence" value="ECO:0007669"/>
    <property type="project" value="TreeGrafter"/>
</dbReference>
<dbReference type="InterPro" id="IPR011990">
    <property type="entry name" value="TPR-like_helical_dom_sf"/>
</dbReference>
<dbReference type="Gene3D" id="3.40.50.300">
    <property type="entry name" value="P-loop containing nucleotide triphosphate hydrolases"/>
    <property type="match status" value="1"/>
</dbReference>
<dbReference type="STRING" id="697282.Mettu_4295"/>
<dbReference type="AlphaFoldDB" id="G3IY39"/>
<evidence type="ECO:0000313" key="5">
    <source>
        <dbReference type="Proteomes" id="UP000004664"/>
    </source>
</evidence>
<dbReference type="HOGENOM" id="CLU_473120_0_0_6"/>
<dbReference type="eggNOG" id="COG0457">
    <property type="taxonomic scope" value="Bacteria"/>
</dbReference>
<dbReference type="RefSeq" id="WP_006893621.1">
    <property type="nucleotide sequence ID" value="NZ_JH109153.1"/>
</dbReference>
<dbReference type="NCBIfam" id="NF047398">
    <property type="entry name" value="AAA_KGGVGR"/>
    <property type="match status" value="1"/>
</dbReference>
<keyword evidence="2" id="KW-0067">ATP-binding</keyword>
<name>G3IY39_METTV</name>
<sequence length="576" mass="63704">MTAQTEKLPALTRFVAFYSYKGGVGRTLAMANCARALAARGKKVVLLDFDLEAPGLLHFDVFKPKNGAKRPAGFAEYLEACLQDGPPDELDGYIHECKGKSTDEGKTWLMPAGRHKEPGYLAFLNNMTWNDFYTQNDGYKILENLRGHIIERYEPDYVFIDSRTGLSEIGGIATHQLADIVVLVFNLNGQNLEGAKLVFDSIRKAPLHPAVILVASPVPVMPMDEGTPFYKKMKSIKKNFSGAYNAGKPLVIPYHPLLAFDDRLLVDDGDLFSSDVPYRRIVGKIQEVAAVDADYYLQQMTELMRRGDWQQVQGIALKGLAKNPTDIYLLLNLTLAYCFTGMSEKAITTIDELLRYHADTVEIAKQQIVALALYNKGFALGQLQRSEEAIATYNELLSRFGEFQTLAFQEAVANALLNKGATLGQLQRSEESIAAYDELLRRFGASSESILQELVSNALNGKGFALLLNAKKVLGNPEIQKSLLQTALAQFEQASVHAVQENRAMVLGNQGYALFLLGRTAESEQVLKEALALGGQKLYEAELADSRIDPLPEDEAFRTLLDRLWSEVCAQAATKG</sequence>
<dbReference type="InterPro" id="IPR027417">
    <property type="entry name" value="P-loop_NTPase"/>
</dbReference>
<dbReference type="OrthoDB" id="9804460at2"/>
<accession>G3IY39</accession>
<keyword evidence="1" id="KW-0547">Nucleotide-binding</keyword>
<dbReference type="Pfam" id="PF13181">
    <property type="entry name" value="TPR_8"/>
    <property type="match status" value="1"/>
</dbReference>
<feature type="domain" description="CobQ/CobB/MinD/ParA nucleotide binding" evidence="3">
    <location>
        <begin position="16"/>
        <end position="137"/>
    </location>
</feature>
<dbReference type="eggNOG" id="COG1192">
    <property type="taxonomic scope" value="Bacteria"/>
</dbReference>
<dbReference type="PANTHER" id="PTHR43384">
    <property type="entry name" value="SEPTUM SITE-DETERMINING PROTEIN MIND HOMOLOG, CHLOROPLASTIC-RELATED"/>
    <property type="match status" value="1"/>
</dbReference>
<dbReference type="SUPFAM" id="SSF52540">
    <property type="entry name" value="P-loop containing nucleoside triphosphate hydrolases"/>
    <property type="match status" value="1"/>
</dbReference>
<evidence type="ECO:0000259" key="3">
    <source>
        <dbReference type="Pfam" id="PF01656"/>
    </source>
</evidence>
<gene>
    <name evidence="4" type="ORF">Mettu_4295</name>
</gene>
<dbReference type="Pfam" id="PF01656">
    <property type="entry name" value="CbiA"/>
    <property type="match status" value="1"/>
</dbReference>
<keyword evidence="5" id="KW-1185">Reference proteome</keyword>